<dbReference type="HOGENOM" id="CLU_021555_4_1_1"/>
<reference evidence="7 8" key="1">
    <citation type="submission" date="2015-01" db="EMBL/GenBank/DDBJ databases">
        <title>The Genome Sequence of Capronia semiimmersa CBS27337.</title>
        <authorList>
            <consortium name="The Broad Institute Genomics Platform"/>
            <person name="Cuomo C."/>
            <person name="de Hoog S."/>
            <person name="Gorbushina A."/>
            <person name="Stielow B."/>
            <person name="Teixiera M."/>
            <person name="Abouelleil A."/>
            <person name="Chapman S.B."/>
            <person name="Priest M."/>
            <person name="Young S.K."/>
            <person name="Wortman J."/>
            <person name="Nusbaum C."/>
            <person name="Birren B."/>
        </authorList>
    </citation>
    <scope>NUCLEOTIDE SEQUENCE [LARGE SCALE GENOMIC DNA]</scope>
    <source>
        <strain evidence="7 8">CBS 27337</strain>
    </source>
</reference>
<proteinExistence type="inferred from homology"/>
<dbReference type="EMBL" id="KN846959">
    <property type="protein sequence ID" value="KIW66369.1"/>
    <property type="molecule type" value="Genomic_DNA"/>
</dbReference>
<feature type="transmembrane region" description="Helical" evidence="6">
    <location>
        <begin position="187"/>
        <end position="205"/>
    </location>
</feature>
<evidence type="ECO:0000256" key="5">
    <source>
        <dbReference type="ARBA" id="ARBA00023136"/>
    </source>
</evidence>
<feature type="transmembrane region" description="Helical" evidence="6">
    <location>
        <begin position="487"/>
        <end position="506"/>
    </location>
</feature>
<evidence type="ECO:0000256" key="6">
    <source>
        <dbReference type="SAM" id="Phobius"/>
    </source>
</evidence>
<feature type="transmembrane region" description="Helical" evidence="6">
    <location>
        <begin position="251"/>
        <end position="268"/>
    </location>
</feature>
<name>A0A0D2G2M5_9EURO</name>
<dbReference type="Gene3D" id="1.10.4160.10">
    <property type="entry name" value="Hydantoin permease"/>
    <property type="match status" value="1"/>
</dbReference>
<dbReference type="Pfam" id="PF02133">
    <property type="entry name" value="Transp_cyt_pur"/>
    <property type="match status" value="1"/>
</dbReference>
<evidence type="ECO:0000256" key="3">
    <source>
        <dbReference type="ARBA" id="ARBA00022692"/>
    </source>
</evidence>
<evidence type="ECO:0000256" key="4">
    <source>
        <dbReference type="ARBA" id="ARBA00022989"/>
    </source>
</evidence>
<dbReference type="GO" id="GO:0005886">
    <property type="term" value="C:plasma membrane"/>
    <property type="evidence" value="ECO:0007669"/>
    <property type="project" value="TreeGrafter"/>
</dbReference>
<feature type="transmembrane region" description="Helical" evidence="6">
    <location>
        <begin position="212"/>
        <end position="231"/>
    </location>
</feature>
<dbReference type="InterPro" id="IPR045225">
    <property type="entry name" value="Uracil/uridine/allantoin_perm"/>
</dbReference>
<evidence type="ECO:0000313" key="7">
    <source>
        <dbReference type="EMBL" id="KIW66369.1"/>
    </source>
</evidence>
<keyword evidence="3 6" id="KW-0812">Transmembrane</keyword>
<evidence type="ECO:0000256" key="1">
    <source>
        <dbReference type="ARBA" id="ARBA00004141"/>
    </source>
</evidence>
<dbReference type="PANTHER" id="PTHR30618">
    <property type="entry name" value="NCS1 FAMILY PURINE/PYRIMIDINE TRANSPORTER"/>
    <property type="match status" value="1"/>
</dbReference>
<dbReference type="AlphaFoldDB" id="A0A0D2G2M5"/>
<evidence type="ECO:0000256" key="2">
    <source>
        <dbReference type="ARBA" id="ARBA00008974"/>
    </source>
</evidence>
<dbReference type="GO" id="GO:0015205">
    <property type="term" value="F:nucleobase transmembrane transporter activity"/>
    <property type="evidence" value="ECO:0007669"/>
    <property type="project" value="TreeGrafter"/>
</dbReference>
<gene>
    <name evidence="7" type="ORF">PV04_05705</name>
</gene>
<dbReference type="PANTHER" id="PTHR30618:SF0">
    <property type="entry name" value="PURINE-URACIL PERMEASE NCS1"/>
    <property type="match status" value="1"/>
</dbReference>
<feature type="transmembrane region" description="Helical" evidence="6">
    <location>
        <begin position="378"/>
        <end position="397"/>
    </location>
</feature>
<dbReference type="CDD" id="cd11482">
    <property type="entry name" value="SLC-NCS1sbd_NRT1-like"/>
    <property type="match status" value="1"/>
</dbReference>
<organism evidence="7 8">
    <name type="scientific">Phialophora macrospora</name>
    <dbReference type="NCBI Taxonomy" id="1851006"/>
    <lineage>
        <taxon>Eukaryota</taxon>
        <taxon>Fungi</taxon>
        <taxon>Dikarya</taxon>
        <taxon>Ascomycota</taxon>
        <taxon>Pezizomycotina</taxon>
        <taxon>Eurotiomycetes</taxon>
        <taxon>Chaetothyriomycetidae</taxon>
        <taxon>Chaetothyriales</taxon>
        <taxon>Herpotrichiellaceae</taxon>
        <taxon>Phialophora</taxon>
    </lineage>
</organism>
<evidence type="ECO:0000313" key="8">
    <source>
        <dbReference type="Proteomes" id="UP000054266"/>
    </source>
</evidence>
<feature type="transmembrane region" description="Helical" evidence="6">
    <location>
        <begin position="140"/>
        <end position="167"/>
    </location>
</feature>
<comment type="similarity">
    <text evidence="2">Belongs to the purine-cytosine permease (2.A.39) family.</text>
</comment>
<feature type="transmembrane region" description="Helical" evidence="6">
    <location>
        <begin position="449"/>
        <end position="471"/>
    </location>
</feature>
<protein>
    <recommendedName>
        <fullName evidence="9">NCS1 nucleoside transporter</fullName>
    </recommendedName>
</protein>
<feature type="transmembrane region" description="Helical" evidence="6">
    <location>
        <begin position="289"/>
        <end position="311"/>
    </location>
</feature>
<dbReference type="InterPro" id="IPR001248">
    <property type="entry name" value="Pur-cyt_permease"/>
</dbReference>
<evidence type="ECO:0008006" key="9">
    <source>
        <dbReference type="Google" id="ProtNLM"/>
    </source>
</evidence>
<dbReference type="Proteomes" id="UP000054266">
    <property type="component" value="Unassembled WGS sequence"/>
</dbReference>
<comment type="subcellular location">
    <subcellularLocation>
        <location evidence="1">Membrane</location>
        <topology evidence="1">Multi-pass membrane protein</topology>
    </subcellularLocation>
</comment>
<keyword evidence="5 6" id="KW-0472">Membrane</keyword>
<keyword evidence="4 6" id="KW-1133">Transmembrane helix</keyword>
<feature type="transmembrane region" description="Helical" evidence="6">
    <location>
        <begin position="409"/>
        <end position="428"/>
    </location>
</feature>
<feature type="transmembrane region" description="Helical" evidence="6">
    <location>
        <begin position="337"/>
        <end position="357"/>
    </location>
</feature>
<accession>A0A0D2G2M5</accession>
<keyword evidence="8" id="KW-1185">Reference proteome</keyword>
<sequence>MVKLVPSVQVDWQQVRQRTRSLQAWKLPKEPSSVAPPGVASNKDQDPVPIHLRTWTAWDYAAYWMSDLINATTWQIASSAMLVGLSTTDAIAIAALSAILNALPTVLCGFPGTDYHIPFPISIRATYGYYFSNFCVLSRALLGAVWFGVNCYYGLFIVTEIIAAIWPSYRNLPNHLPASSYMTTQQFVSYIIFVLVQFPFQLIPVHKLKKLFLIKAILMPPVSIAMVIWICVKAGNTKAIFSQPATVTGSARAWLWLSTLSSSTNAWLSSTINMSDFTRFSKTKRGPWAMAPTIPIVRTVYAILGVAMAGAGQELYGKLLWNPIECLSLWTGSGGRFLSFCAGCLWLLAQISTNISANSAPFGHDAMNLSPKWINVRRGSVICMLIGSWAMVPWLLVNTASKFLTFMNSYGSFVAAMVGVAMCDYLLVRRRKLDVPGLYDPHGRYRYIAGINIRAAVVQFFFMGICIPGVVNNINATIPVPEGFKRLFAINWFVNTLGPIVAYWALYKVWPDRKSLVSQPIYGVAVVDGADSDSQSAADHEKAGEEGDSKLGKAQVVEKSIDMHVSNTV</sequence>